<feature type="compositionally biased region" description="Basic and acidic residues" evidence="1">
    <location>
        <begin position="8"/>
        <end position="31"/>
    </location>
</feature>
<name>A0A803N7J4_CHEQI</name>
<protein>
    <submittedName>
        <fullName evidence="2">Uncharacterized protein</fullName>
    </submittedName>
</protein>
<dbReference type="EnsemblPlants" id="AUR62041303-RA">
    <property type="protein sequence ID" value="AUR62041303-RA:cds"/>
    <property type="gene ID" value="AUR62041303"/>
</dbReference>
<evidence type="ECO:0000313" key="2">
    <source>
        <dbReference type="EnsemblPlants" id="AUR62041748-RA:cds"/>
    </source>
</evidence>
<evidence type="ECO:0000313" key="3">
    <source>
        <dbReference type="Proteomes" id="UP000596660"/>
    </source>
</evidence>
<dbReference type="Gramene" id="AUR62041748-RA">
    <property type="protein sequence ID" value="AUR62041748-RA:cds"/>
    <property type="gene ID" value="AUR62041748"/>
</dbReference>
<sequence length="270" mass="31122">MVKSTASKKREINDDDVGVKEEEDASVRDGRSTVWNDMEKLETSVKNETKAKSEDVSLCLAKWKIDGKVGSFTLDNASYNNTMANQIKRQLVRNGKELLFSGEYFQIRCCCHIINLIVQDGLKLIDSVVDKIRAIGKHLRYSIPKKKKFYEIAQQTYHLDPKKRIRGDCCVRWNSTYLMLDRALYFSAAIDHVVEKDSGIKMYLIDDDEWNKVSVIHDFLKLFYDVTNEFSSYKTPTANIYFKGVWDIQCMLLEAANGPHSFLINMVKAM</sequence>
<evidence type="ECO:0000256" key="1">
    <source>
        <dbReference type="SAM" id="MobiDB-lite"/>
    </source>
</evidence>
<accession>A0A803N6G5</accession>
<accession>A0A803N7J4</accession>
<dbReference type="EnsemblPlants" id="AUR62041748-RA">
    <property type="protein sequence ID" value="AUR62041748-RA:cds"/>
    <property type="gene ID" value="AUR62041748"/>
</dbReference>
<feature type="region of interest" description="Disordered" evidence="1">
    <location>
        <begin position="1"/>
        <end position="31"/>
    </location>
</feature>
<dbReference type="OMA" id="VIKICEC"/>
<dbReference type="PANTHER" id="PTHR46481">
    <property type="entry name" value="ZINC FINGER BED DOMAIN-CONTAINING PROTEIN 4"/>
    <property type="match status" value="1"/>
</dbReference>
<dbReference type="Gramene" id="AUR62041303-RA">
    <property type="protein sequence ID" value="AUR62041303-RA:cds"/>
    <property type="gene ID" value="AUR62041303"/>
</dbReference>
<dbReference type="PANTHER" id="PTHR46481:SF6">
    <property type="entry name" value="ZINC FINGER BED DOMAIN-CONTAINING PROTEIN RICESLEEPER 2-LIKE"/>
    <property type="match status" value="1"/>
</dbReference>
<dbReference type="InterPro" id="IPR052035">
    <property type="entry name" value="ZnF_BED_domain_contain"/>
</dbReference>
<reference evidence="2" key="1">
    <citation type="journal article" date="2017" name="Nature">
        <title>The genome of Chenopodium quinoa.</title>
        <authorList>
            <person name="Jarvis D.E."/>
            <person name="Ho Y.S."/>
            <person name="Lightfoot D.J."/>
            <person name="Schmoeckel S.M."/>
            <person name="Li B."/>
            <person name="Borm T.J.A."/>
            <person name="Ohyanagi H."/>
            <person name="Mineta K."/>
            <person name="Michell C.T."/>
            <person name="Saber N."/>
            <person name="Kharbatia N.M."/>
            <person name="Rupper R.R."/>
            <person name="Sharp A.R."/>
            <person name="Dally N."/>
            <person name="Boughton B.A."/>
            <person name="Woo Y.H."/>
            <person name="Gao G."/>
            <person name="Schijlen E.G.W.M."/>
            <person name="Guo X."/>
            <person name="Momin A.A."/>
            <person name="Negrao S."/>
            <person name="Al-Babili S."/>
            <person name="Gehring C."/>
            <person name="Roessner U."/>
            <person name="Jung C."/>
            <person name="Murphy K."/>
            <person name="Arold S.T."/>
            <person name="Gojobori T."/>
            <person name="van der Linden C.G."/>
            <person name="van Loo E.N."/>
            <person name="Jellen E.N."/>
            <person name="Maughan P.J."/>
            <person name="Tester M."/>
        </authorList>
    </citation>
    <scope>NUCLEOTIDE SEQUENCE [LARGE SCALE GENOMIC DNA]</scope>
    <source>
        <strain evidence="2">cv. PI 614886</strain>
    </source>
</reference>
<dbReference type="InterPro" id="IPR012337">
    <property type="entry name" value="RNaseH-like_sf"/>
</dbReference>
<dbReference type="AlphaFoldDB" id="A0A803N7J4"/>
<organism evidence="2 3">
    <name type="scientific">Chenopodium quinoa</name>
    <name type="common">Quinoa</name>
    <dbReference type="NCBI Taxonomy" id="63459"/>
    <lineage>
        <taxon>Eukaryota</taxon>
        <taxon>Viridiplantae</taxon>
        <taxon>Streptophyta</taxon>
        <taxon>Embryophyta</taxon>
        <taxon>Tracheophyta</taxon>
        <taxon>Spermatophyta</taxon>
        <taxon>Magnoliopsida</taxon>
        <taxon>eudicotyledons</taxon>
        <taxon>Gunneridae</taxon>
        <taxon>Pentapetalae</taxon>
        <taxon>Caryophyllales</taxon>
        <taxon>Chenopodiaceae</taxon>
        <taxon>Chenopodioideae</taxon>
        <taxon>Atripliceae</taxon>
        <taxon>Chenopodium</taxon>
    </lineage>
</organism>
<proteinExistence type="predicted"/>
<dbReference type="Proteomes" id="UP000596660">
    <property type="component" value="Unplaced"/>
</dbReference>
<keyword evidence="3" id="KW-1185">Reference proteome</keyword>
<dbReference type="SUPFAM" id="SSF53098">
    <property type="entry name" value="Ribonuclease H-like"/>
    <property type="match status" value="1"/>
</dbReference>
<reference evidence="2" key="2">
    <citation type="submission" date="2021-03" db="UniProtKB">
        <authorList>
            <consortium name="EnsemblPlants"/>
        </authorList>
    </citation>
    <scope>IDENTIFICATION</scope>
</reference>